<dbReference type="Pfam" id="PF12698">
    <property type="entry name" value="ABC2_membrane_3"/>
    <property type="match status" value="1"/>
</dbReference>
<evidence type="ECO:0000256" key="4">
    <source>
        <dbReference type="ARBA" id="ARBA00022989"/>
    </source>
</evidence>
<dbReference type="PANTHER" id="PTHR30294">
    <property type="entry name" value="MEMBRANE COMPONENT OF ABC TRANSPORTER YHHJ-RELATED"/>
    <property type="match status" value="1"/>
</dbReference>
<dbReference type="PANTHER" id="PTHR30294:SF46">
    <property type="entry name" value="ABC TRANSPORTER PERMEASE"/>
    <property type="match status" value="1"/>
</dbReference>
<accession>A0ABU5GTH6</accession>
<sequence length="371" mass="40470">MSFWATFQATLHAVLKDQGVVLLVVIAPIIYGFFYPWPYAKEQVLQVPAAIVDYDQSDLSRQVFRFAAANPKISVRALPSERAAKEALWRGQIEGYMVLPAGLKRDVLHHKAGHVAVAGNGSYLLLNKSVLYGFAEAVGTVSAGIAIKQFSAQGMSAEQALIAAQPLKLHTKAYYNISEGYASYVVPAVALLILQQTLLIGVALFVGTLVEQQQSQVRPSAWCGRILAFCCLAWLVMGFYFGWLFTWQDFAKGGNTLGTLLLIVLYAPTLVVWGALLGLWFKVRERALQVMLFSSLPMYFLSGFSWPSEGLPSQLQAVRWLIPSTAAIQASVRLDQMGASVSVVAPYLLNIALLGGVGFVLLLLVGRHSAD</sequence>
<organism evidence="8 9">
    <name type="scientific">Denitrificimonas halotolerans</name>
    <dbReference type="NCBI Taxonomy" id="3098930"/>
    <lineage>
        <taxon>Bacteria</taxon>
        <taxon>Pseudomonadati</taxon>
        <taxon>Pseudomonadota</taxon>
        <taxon>Gammaproteobacteria</taxon>
        <taxon>Pseudomonadales</taxon>
        <taxon>Pseudomonadaceae</taxon>
        <taxon>Denitrificimonas</taxon>
    </lineage>
</organism>
<dbReference type="InterPro" id="IPR013525">
    <property type="entry name" value="ABC2_TM"/>
</dbReference>
<keyword evidence="3 6" id="KW-0812">Transmembrane</keyword>
<dbReference type="Gene3D" id="3.40.1710.10">
    <property type="entry name" value="abc type-2 transporter like domain"/>
    <property type="match status" value="1"/>
</dbReference>
<dbReference type="EMBL" id="JAXIVU010000024">
    <property type="protein sequence ID" value="MDY7220298.1"/>
    <property type="molecule type" value="Genomic_DNA"/>
</dbReference>
<keyword evidence="2" id="KW-1003">Cell membrane</keyword>
<feature type="transmembrane region" description="Helical" evidence="6">
    <location>
        <begin position="344"/>
        <end position="365"/>
    </location>
</feature>
<reference evidence="8 9" key="1">
    <citation type="submission" date="2023-12" db="EMBL/GenBank/DDBJ databases">
        <title>Denitrificimonas halotolerans sp. nov.,a novel species isolated from landfill leachate.</title>
        <authorList>
            <person name="Wang S."/>
        </authorList>
    </citation>
    <scope>NUCLEOTIDE SEQUENCE [LARGE SCALE GENOMIC DNA]</scope>
    <source>
        <strain evidence="8 9">JX-1</strain>
    </source>
</reference>
<feature type="transmembrane region" description="Helical" evidence="6">
    <location>
        <begin position="20"/>
        <end position="37"/>
    </location>
</feature>
<comment type="subcellular location">
    <subcellularLocation>
        <location evidence="1">Cell membrane</location>
        <topology evidence="1">Multi-pass membrane protein</topology>
    </subcellularLocation>
</comment>
<feature type="transmembrane region" description="Helical" evidence="6">
    <location>
        <begin position="288"/>
        <end position="306"/>
    </location>
</feature>
<evidence type="ECO:0000256" key="6">
    <source>
        <dbReference type="SAM" id="Phobius"/>
    </source>
</evidence>
<gene>
    <name evidence="8" type="ORF">TOI97_12065</name>
</gene>
<keyword evidence="4 6" id="KW-1133">Transmembrane helix</keyword>
<proteinExistence type="predicted"/>
<protein>
    <submittedName>
        <fullName evidence="8">ABC transporter permease</fullName>
    </submittedName>
</protein>
<evidence type="ECO:0000256" key="2">
    <source>
        <dbReference type="ARBA" id="ARBA00022475"/>
    </source>
</evidence>
<keyword evidence="9" id="KW-1185">Reference proteome</keyword>
<dbReference type="RefSeq" id="WP_321554383.1">
    <property type="nucleotide sequence ID" value="NZ_JAXIVU010000024.1"/>
</dbReference>
<feature type="domain" description="ABC-2 type transporter transmembrane" evidence="7">
    <location>
        <begin position="22"/>
        <end position="365"/>
    </location>
</feature>
<feature type="transmembrane region" description="Helical" evidence="6">
    <location>
        <begin position="184"/>
        <end position="210"/>
    </location>
</feature>
<name>A0ABU5GTH6_9GAMM</name>
<dbReference type="Proteomes" id="UP001294570">
    <property type="component" value="Unassembled WGS sequence"/>
</dbReference>
<feature type="transmembrane region" description="Helical" evidence="6">
    <location>
        <begin position="222"/>
        <end position="245"/>
    </location>
</feature>
<evidence type="ECO:0000256" key="5">
    <source>
        <dbReference type="ARBA" id="ARBA00023136"/>
    </source>
</evidence>
<evidence type="ECO:0000256" key="1">
    <source>
        <dbReference type="ARBA" id="ARBA00004651"/>
    </source>
</evidence>
<feature type="transmembrane region" description="Helical" evidence="6">
    <location>
        <begin position="257"/>
        <end position="281"/>
    </location>
</feature>
<keyword evidence="5 6" id="KW-0472">Membrane</keyword>
<evidence type="ECO:0000256" key="3">
    <source>
        <dbReference type="ARBA" id="ARBA00022692"/>
    </source>
</evidence>
<evidence type="ECO:0000313" key="8">
    <source>
        <dbReference type="EMBL" id="MDY7220298.1"/>
    </source>
</evidence>
<evidence type="ECO:0000313" key="9">
    <source>
        <dbReference type="Proteomes" id="UP001294570"/>
    </source>
</evidence>
<evidence type="ECO:0000259" key="7">
    <source>
        <dbReference type="Pfam" id="PF12698"/>
    </source>
</evidence>
<comment type="caution">
    <text evidence="8">The sequence shown here is derived from an EMBL/GenBank/DDBJ whole genome shotgun (WGS) entry which is preliminary data.</text>
</comment>
<dbReference type="InterPro" id="IPR051449">
    <property type="entry name" value="ABC-2_transporter_component"/>
</dbReference>